<keyword evidence="1" id="KW-0812">Transmembrane</keyword>
<keyword evidence="3" id="KW-1185">Reference proteome</keyword>
<gene>
    <name evidence="2" type="ORF">SpAn4DRAFT_1598</name>
</gene>
<evidence type="ECO:0000313" key="3">
    <source>
        <dbReference type="Proteomes" id="UP000049855"/>
    </source>
</evidence>
<dbReference type="Proteomes" id="UP000049855">
    <property type="component" value="Unassembled WGS sequence"/>
</dbReference>
<protein>
    <recommendedName>
        <fullName evidence="4">ATP synthase protein I</fullName>
    </recommendedName>
</protein>
<dbReference type="AlphaFoldDB" id="A0A0U1KU56"/>
<evidence type="ECO:0000256" key="1">
    <source>
        <dbReference type="SAM" id="Phobius"/>
    </source>
</evidence>
<proteinExistence type="predicted"/>
<sequence length="69" mass="7353">MPGKPDGTWSALSVAMNIGLTTVATVAVGLFLGRWADNYCGSFPWFTVSGIVLGMLAGLWATYKKIVRS</sequence>
<dbReference type="EMBL" id="CTRP01000003">
    <property type="protein sequence ID" value="CQR70629.1"/>
    <property type="molecule type" value="Genomic_DNA"/>
</dbReference>
<dbReference type="RefSeq" id="WP_021169356.1">
    <property type="nucleotide sequence ID" value="NZ_CTRP01000003.1"/>
</dbReference>
<feature type="transmembrane region" description="Helical" evidence="1">
    <location>
        <begin position="12"/>
        <end position="36"/>
    </location>
</feature>
<accession>A0A0U1KU56</accession>
<organism evidence="2 3">
    <name type="scientific">Sporomusa ovata</name>
    <dbReference type="NCBI Taxonomy" id="2378"/>
    <lineage>
        <taxon>Bacteria</taxon>
        <taxon>Bacillati</taxon>
        <taxon>Bacillota</taxon>
        <taxon>Negativicutes</taxon>
        <taxon>Selenomonadales</taxon>
        <taxon>Sporomusaceae</taxon>
        <taxon>Sporomusa</taxon>
    </lineage>
</organism>
<dbReference type="Pfam" id="PF09527">
    <property type="entry name" value="ATPase_gene1"/>
    <property type="match status" value="1"/>
</dbReference>
<dbReference type="InterPro" id="IPR032820">
    <property type="entry name" value="ATPase_put"/>
</dbReference>
<feature type="transmembrane region" description="Helical" evidence="1">
    <location>
        <begin position="42"/>
        <end position="63"/>
    </location>
</feature>
<evidence type="ECO:0000313" key="2">
    <source>
        <dbReference type="EMBL" id="CQR70629.1"/>
    </source>
</evidence>
<name>A0A0U1KU56_9FIRM</name>
<keyword evidence="1" id="KW-1133">Transmembrane helix</keyword>
<reference evidence="3" key="1">
    <citation type="submission" date="2015-03" db="EMBL/GenBank/DDBJ databases">
        <authorList>
            <person name="Nijsse Bart"/>
        </authorList>
    </citation>
    <scope>NUCLEOTIDE SEQUENCE [LARGE SCALE GENOMIC DNA]</scope>
</reference>
<keyword evidence="1" id="KW-0472">Membrane</keyword>
<evidence type="ECO:0008006" key="4">
    <source>
        <dbReference type="Google" id="ProtNLM"/>
    </source>
</evidence>